<feature type="transmembrane region" description="Helical" evidence="3">
    <location>
        <begin position="7"/>
        <end position="28"/>
    </location>
</feature>
<reference evidence="4 5" key="1">
    <citation type="journal article" date="2015" name="Nature">
        <title>rRNA introns, odd ribosomes, and small enigmatic genomes across a large radiation of phyla.</title>
        <authorList>
            <person name="Brown C.T."/>
            <person name="Hug L.A."/>
            <person name="Thomas B.C."/>
            <person name="Sharon I."/>
            <person name="Castelle C.J."/>
            <person name="Singh A."/>
            <person name="Wilkins M.J."/>
            <person name="Williams K.H."/>
            <person name="Banfield J.F."/>
        </authorList>
    </citation>
    <scope>NUCLEOTIDE SEQUENCE [LARGE SCALE GENOMIC DNA]</scope>
</reference>
<protein>
    <submittedName>
        <fullName evidence="4">Tetratricopeptide TPR_1 repeat-containing protein</fullName>
    </submittedName>
</protein>
<feature type="transmembrane region" description="Helical" evidence="3">
    <location>
        <begin position="40"/>
        <end position="59"/>
    </location>
</feature>
<feature type="transmembrane region" description="Helical" evidence="3">
    <location>
        <begin position="366"/>
        <end position="385"/>
    </location>
</feature>
<feature type="transmembrane region" description="Helical" evidence="3">
    <location>
        <begin position="71"/>
        <end position="90"/>
    </location>
</feature>
<dbReference type="EMBL" id="LCOY01000006">
    <property type="protein sequence ID" value="KKU88493.1"/>
    <property type="molecule type" value="Genomic_DNA"/>
</dbReference>
<name>A0A0G1WDT8_9BACT</name>
<dbReference type="Proteomes" id="UP000034739">
    <property type="component" value="Unassembled WGS sequence"/>
</dbReference>
<sequence>MNKISRLITTISQTIMIALLAGLPLFFLPFTQDFYDTNKWLLLVGTAAIVLLLTGLNAALTRTVLVTVSPLSLGFAGLTIAALVSLFVASPNRVEAMLLPIGVATFLNLTVVTLLASHTIRGKAATMLRSLLLISASIAGAVAMLQFFDIGKVLFPSVPFLSDPLWNPIGSSVALLVYLALLLPLAINGLRHGLGKSPAASLAHGIATVLLVTGIVVTLIRFVPLMSRVLMPLSAGWAVTLEVMKNPRQAALGVGLENFIAAYTTGKPIGINAGDLWTLRFGLNASFLLHIAVTLGLVGLMAAVLFLKALIPKRLDAVSISLMIGLAALLLLPPNIPILVAIAAIWILANPSEKYDRVWKLPKGPVAWGTAVVFLVLAGAALYFAGRAYGAELTFARSLVAAAQNKGTDTYNLQIKSIGQNPYIARFHLTYSRTNLALASAITQGPDTTTPRTLTDEERATVTQLIQQAIREAKLAVNLAPNNAFMWENLATVYQTLIGVANGAENWTVASLQRAIQLDPANPILRVNLGGVYVAQNMYDEAIQQFLIAANLKPDWANAYYNLAHAYRQSGATDKAITALEKTLTLADPDTSDWAKANNELNDLKNTPVAKEEVKEPETLTNPPSGEPIVVPPLTLPDSSGPSELPTETPASPAGETPQPSL</sequence>
<evidence type="ECO:0000313" key="5">
    <source>
        <dbReference type="Proteomes" id="UP000034739"/>
    </source>
</evidence>
<organism evidence="4 5">
    <name type="scientific">Candidatus Gottesmanbacteria bacterium GW2011_GWA2_47_9</name>
    <dbReference type="NCBI Taxonomy" id="1618445"/>
    <lineage>
        <taxon>Bacteria</taxon>
        <taxon>Candidatus Gottesmaniibacteriota</taxon>
    </lineage>
</organism>
<feature type="repeat" description="TPR" evidence="1">
    <location>
        <begin position="523"/>
        <end position="556"/>
    </location>
</feature>
<dbReference type="SUPFAM" id="SSF48452">
    <property type="entry name" value="TPR-like"/>
    <property type="match status" value="1"/>
</dbReference>
<keyword evidence="3" id="KW-0812">Transmembrane</keyword>
<feature type="transmembrane region" description="Helical" evidence="3">
    <location>
        <begin position="202"/>
        <end position="223"/>
    </location>
</feature>
<dbReference type="AlphaFoldDB" id="A0A0G1WDT8"/>
<feature type="region of interest" description="Disordered" evidence="2">
    <location>
        <begin position="598"/>
        <end position="662"/>
    </location>
</feature>
<dbReference type="PANTHER" id="PTHR44366:SF1">
    <property type="entry name" value="UDP-N-ACETYLGLUCOSAMINE--PEPTIDE N-ACETYLGLUCOSAMINYLTRANSFERASE 110 KDA SUBUNIT"/>
    <property type="match status" value="1"/>
</dbReference>
<feature type="transmembrane region" description="Helical" evidence="3">
    <location>
        <begin position="128"/>
        <end position="148"/>
    </location>
</feature>
<dbReference type="SMART" id="SM00028">
    <property type="entry name" value="TPR"/>
    <property type="match status" value="2"/>
</dbReference>
<dbReference type="Gene3D" id="1.25.40.10">
    <property type="entry name" value="Tetratricopeptide repeat domain"/>
    <property type="match status" value="1"/>
</dbReference>
<dbReference type="PROSITE" id="PS50005">
    <property type="entry name" value="TPR"/>
    <property type="match status" value="2"/>
</dbReference>
<dbReference type="Pfam" id="PF13414">
    <property type="entry name" value="TPR_11"/>
    <property type="match status" value="1"/>
</dbReference>
<evidence type="ECO:0000256" key="1">
    <source>
        <dbReference type="PROSITE-ProRule" id="PRU00339"/>
    </source>
</evidence>
<dbReference type="InterPro" id="IPR037919">
    <property type="entry name" value="OGT"/>
</dbReference>
<keyword evidence="1" id="KW-0802">TPR repeat</keyword>
<feature type="transmembrane region" description="Helical" evidence="3">
    <location>
        <begin position="96"/>
        <end position="116"/>
    </location>
</feature>
<dbReference type="InterPro" id="IPR011990">
    <property type="entry name" value="TPR-like_helical_dom_sf"/>
</dbReference>
<feature type="repeat" description="TPR" evidence="1">
    <location>
        <begin position="557"/>
        <end position="590"/>
    </location>
</feature>
<evidence type="ECO:0000256" key="3">
    <source>
        <dbReference type="SAM" id="Phobius"/>
    </source>
</evidence>
<proteinExistence type="predicted"/>
<comment type="caution">
    <text evidence="4">The sequence shown here is derived from an EMBL/GenBank/DDBJ whole genome shotgun (WGS) entry which is preliminary data.</text>
</comment>
<gene>
    <name evidence="4" type="ORF">UY16_C0006G0008</name>
</gene>
<evidence type="ECO:0000256" key="2">
    <source>
        <dbReference type="SAM" id="MobiDB-lite"/>
    </source>
</evidence>
<dbReference type="PANTHER" id="PTHR44366">
    <property type="entry name" value="UDP-N-ACETYLGLUCOSAMINE--PEPTIDE N-ACETYLGLUCOSAMINYLTRANSFERASE 110 KDA SUBUNIT"/>
    <property type="match status" value="1"/>
</dbReference>
<dbReference type="GO" id="GO:0006493">
    <property type="term" value="P:protein O-linked glycosylation"/>
    <property type="evidence" value="ECO:0007669"/>
    <property type="project" value="InterPro"/>
</dbReference>
<accession>A0A0G1WDT8</accession>
<keyword evidence="3" id="KW-1133">Transmembrane helix</keyword>
<keyword evidence="3" id="KW-0472">Membrane</keyword>
<dbReference type="GO" id="GO:0097363">
    <property type="term" value="F:protein O-acetylglucosaminyltransferase activity"/>
    <property type="evidence" value="ECO:0007669"/>
    <property type="project" value="TreeGrafter"/>
</dbReference>
<feature type="transmembrane region" description="Helical" evidence="3">
    <location>
        <begin position="168"/>
        <end position="190"/>
    </location>
</feature>
<dbReference type="InterPro" id="IPR019734">
    <property type="entry name" value="TPR_rpt"/>
</dbReference>
<evidence type="ECO:0000313" key="4">
    <source>
        <dbReference type="EMBL" id="KKU88493.1"/>
    </source>
</evidence>
<feature type="transmembrane region" description="Helical" evidence="3">
    <location>
        <begin position="322"/>
        <end position="346"/>
    </location>
</feature>
<feature type="transmembrane region" description="Helical" evidence="3">
    <location>
        <begin position="287"/>
        <end position="310"/>
    </location>
</feature>